<protein>
    <submittedName>
        <fullName evidence="3">Tripartite tricarboxylate transporter substrate binding protein</fullName>
    </submittedName>
</protein>
<dbReference type="PANTHER" id="PTHR42928">
    <property type="entry name" value="TRICARBOXYLATE-BINDING PROTEIN"/>
    <property type="match status" value="1"/>
</dbReference>
<feature type="chain" id="PRO_5046347407" evidence="2">
    <location>
        <begin position="27"/>
        <end position="328"/>
    </location>
</feature>
<dbReference type="Proteomes" id="UP000689967">
    <property type="component" value="Unassembled WGS sequence"/>
</dbReference>
<name>A0ABS6H887_9PROT</name>
<feature type="signal peptide" evidence="2">
    <location>
        <begin position="1"/>
        <end position="26"/>
    </location>
</feature>
<evidence type="ECO:0000256" key="1">
    <source>
        <dbReference type="ARBA" id="ARBA00006987"/>
    </source>
</evidence>
<comment type="caution">
    <text evidence="3">The sequence shown here is derived from an EMBL/GenBank/DDBJ whole genome shotgun (WGS) entry which is preliminary data.</text>
</comment>
<dbReference type="Pfam" id="PF03401">
    <property type="entry name" value="TctC"/>
    <property type="match status" value="1"/>
</dbReference>
<sequence>MTTQSAMGRRAMLAGTAFALAGPALAQSTAPWPSRPIRFIVPFAPGGASDTTAPLTGQHLSQRLGQPVVVENRAGAASVIGTAEAARAAPDGYTILLAPPPFVITQFAYPNLPYDPEAAFRPVILLVTSPSLLFSRTGLATRGWPEIAEMAKARPGVLTYGSPGNGSLPHLAMELLKLRTGVDILHVPYRGGGPAAADLAGGRIDLMISSPLDMAGNLASGRAVPVAAATARRARAFPDLPTLGELGVPDYDSSGWFGVVMPAATPDAIATRLNTEFQAVLQVEEVAARLLTLGVEPAVGSAADFQGHLTAERNRWRVAVPAAGVTVQ</sequence>
<dbReference type="PANTHER" id="PTHR42928:SF5">
    <property type="entry name" value="BLR1237 PROTEIN"/>
    <property type="match status" value="1"/>
</dbReference>
<dbReference type="InterPro" id="IPR005064">
    <property type="entry name" value="BUG"/>
</dbReference>
<organism evidence="3 4">
    <name type="scientific">Falsiroseomonas oleicola</name>
    <dbReference type="NCBI Taxonomy" id="2801474"/>
    <lineage>
        <taxon>Bacteria</taxon>
        <taxon>Pseudomonadati</taxon>
        <taxon>Pseudomonadota</taxon>
        <taxon>Alphaproteobacteria</taxon>
        <taxon>Acetobacterales</taxon>
        <taxon>Roseomonadaceae</taxon>
        <taxon>Falsiroseomonas</taxon>
    </lineage>
</organism>
<keyword evidence="2" id="KW-0732">Signal</keyword>
<comment type="similarity">
    <text evidence="1">Belongs to the UPF0065 (bug) family.</text>
</comment>
<evidence type="ECO:0000313" key="4">
    <source>
        <dbReference type="Proteomes" id="UP000689967"/>
    </source>
</evidence>
<dbReference type="PIRSF" id="PIRSF017082">
    <property type="entry name" value="YflP"/>
    <property type="match status" value="1"/>
</dbReference>
<gene>
    <name evidence="3" type="ORF">JJQ90_09415</name>
</gene>
<dbReference type="InterPro" id="IPR006311">
    <property type="entry name" value="TAT_signal"/>
</dbReference>
<evidence type="ECO:0000256" key="2">
    <source>
        <dbReference type="SAM" id="SignalP"/>
    </source>
</evidence>
<dbReference type="PROSITE" id="PS51318">
    <property type="entry name" value="TAT"/>
    <property type="match status" value="1"/>
</dbReference>
<reference evidence="3 4" key="1">
    <citation type="submission" date="2021-01" db="EMBL/GenBank/DDBJ databases">
        <title>Roseomonas sp. nov, a bacterium isolated from an oil production mixture in Yumen Oilfield.</title>
        <authorList>
            <person name="Wu D."/>
        </authorList>
    </citation>
    <scope>NUCLEOTIDE SEQUENCE [LARGE SCALE GENOMIC DNA]</scope>
    <source>
        <strain evidence="3 4">ROY-5-3</strain>
    </source>
</reference>
<keyword evidence="4" id="KW-1185">Reference proteome</keyword>
<proteinExistence type="inferred from homology"/>
<evidence type="ECO:0000313" key="3">
    <source>
        <dbReference type="EMBL" id="MBU8543923.1"/>
    </source>
</evidence>
<dbReference type="RefSeq" id="WP_216874656.1">
    <property type="nucleotide sequence ID" value="NZ_JAERQM010000002.1"/>
</dbReference>
<dbReference type="EMBL" id="JAERQM010000002">
    <property type="protein sequence ID" value="MBU8543923.1"/>
    <property type="molecule type" value="Genomic_DNA"/>
</dbReference>
<accession>A0ABS6H887</accession>